<accession>A0A0S4LMS7</accession>
<dbReference type="STRING" id="1742972.COMA1_60138"/>
<protein>
    <submittedName>
        <fullName evidence="1">Uncharacterized protein</fullName>
    </submittedName>
</protein>
<sequence>MKYTLYSYKTLTVGGINTSMFCPKGVVGAFSWRRVANRARAGEKVRWCCSLR</sequence>
<dbReference type="AlphaFoldDB" id="A0A0S4LMS7"/>
<gene>
    <name evidence="1" type="ORF">COMA1_60138</name>
</gene>
<evidence type="ECO:0000313" key="1">
    <source>
        <dbReference type="EMBL" id="CUS38887.1"/>
    </source>
</evidence>
<reference evidence="1 2" key="1">
    <citation type="submission" date="2015-10" db="EMBL/GenBank/DDBJ databases">
        <authorList>
            <person name="Gilbert D.G."/>
        </authorList>
    </citation>
    <scope>NUCLEOTIDE SEQUENCE [LARGE SCALE GENOMIC DNA]</scope>
    <source>
        <strain evidence="1">COMA1</strain>
    </source>
</reference>
<dbReference type="Proteomes" id="UP000199032">
    <property type="component" value="Unassembled WGS sequence"/>
</dbReference>
<evidence type="ECO:0000313" key="2">
    <source>
        <dbReference type="Proteomes" id="UP000199032"/>
    </source>
</evidence>
<proteinExistence type="predicted"/>
<name>A0A0S4LMS7_9BACT</name>
<organism evidence="1 2">
    <name type="scientific">Candidatus Nitrospira nitrosa</name>
    <dbReference type="NCBI Taxonomy" id="1742972"/>
    <lineage>
        <taxon>Bacteria</taxon>
        <taxon>Pseudomonadati</taxon>
        <taxon>Nitrospirota</taxon>
        <taxon>Nitrospiria</taxon>
        <taxon>Nitrospirales</taxon>
        <taxon>Nitrospiraceae</taxon>
        <taxon>Nitrospira</taxon>
    </lineage>
</organism>
<dbReference type="EMBL" id="CZQA01000012">
    <property type="protein sequence ID" value="CUS38887.1"/>
    <property type="molecule type" value="Genomic_DNA"/>
</dbReference>
<keyword evidence="2" id="KW-1185">Reference proteome</keyword>